<comment type="caution">
    <text evidence="1">The sequence shown here is derived from an EMBL/GenBank/DDBJ whole genome shotgun (WGS) entry which is preliminary data.</text>
</comment>
<proteinExistence type="predicted"/>
<reference evidence="1" key="1">
    <citation type="submission" date="2019-08" db="EMBL/GenBank/DDBJ databases">
        <authorList>
            <person name="Kucharzyk K."/>
            <person name="Murdoch R.W."/>
            <person name="Higgins S."/>
            <person name="Loffler F."/>
        </authorList>
    </citation>
    <scope>NUCLEOTIDE SEQUENCE</scope>
</reference>
<evidence type="ECO:0000313" key="1">
    <source>
        <dbReference type="EMBL" id="MPL79728.1"/>
    </source>
</evidence>
<protein>
    <submittedName>
        <fullName evidence="1">Uncharacterized protein</fullName>
    </submittedName>
</protein>
<name>A0A644UL26_9ZZZZ</name>
<dbReference type="AlphaFoldDB" id="A0A644UL26"/>
<dbReference type="EMBL" id="VSSQ01000129">
    <property type="protein sequence ID" value="MPL79728.1"/>
    <property type="molecule type" value="Genomic_DNA"/>
</dbReference>
<organism evidence="1">
    <name type="scientific">bioreactor metagenome</name>
    <dbReference type="NCBI Taxonomy" id="1076179"/>
    <lineage>
        <taxon>unclassified sequences</taxon>
        <taxon>metagenomes</taxon>
        <taxon>ecological metagenomes</taxon>
    </lineage>
</organism>
<sequence>MLAAGEKFELDLAVGEAVVAQRGSDRQHHRFGTADEGGIHRTRIEPVREQRLHLRGVDAAGEQVDLLPFLFQHVDDRQPAEVEVLQILQLLAEHDRADLAIGIDEGELRLRLTRQHGLDDRQQRRDARAAGKAQILLVGLGLDRGEELAHRRHRVDLVAGGEVLVRPGREGAAIDALDADLQHPLAHARADRVAAAQFLAVEVAAQRQILSLGEIEQGAVLVLGGEGDDHGVAGFAAHIGHGQRMEACHAGSFLCSGILRCT</sequence>
<gene>
    <name evidence="1" type="ORF">SDC9_25612</name>
</gene>
<accession>A0A644UL26</accession>